<dbReference type="PANTHER" id="PTHR32182">
    <property type="entry name" value="DNA REPLICATION AND REPAIR PROTEIN RECF"/>
    <property type="match status" value="1"/>
</dbReference>
<evidence type="ECO:0000256" key="1">
    <source>
        <dbReference type="SAM" id="Coils"/>
    </source>
</evidence>
<evidence type="ECO:0000313" key="4">
    <source>
        <dbReference type="Proteomes" id="UP001147700"/>
    </source>
</evidence>
<protein>
    <submittedName>
        <fullName evidence="3">AAA family ATPase</fullName>
    </submittedName>
</protein>
<dbReference type="RefSeq" id="WP_202955514.1">
    <property type="nucleotide sequence ID" value="NZ_JAPCID010000003.1"/>
</dbReference>
<feature type="coiled-coil region" evidence="1">
    <location>
        <begin position="260"/>
        <end position="311"/>
    </location>
</feature>
<dbReference type="PANTHER" id="PTHR32182:SF22">
    <property type="entry name" value="ATP-DEPENDENT ENDONUCLEASE, OLD FAMILY-RELATED"/>
    <property type="match status" value="1"/>
</dbReference>
<reference evidence="3" key="1">
    <citation type="submission" date="2022-10" db="EMBL/GenBank/DDBJ databases">
        <title>The WGS of Solirubrobacter sp. CPCC 204708.</title>
        <authorList>
            <person name="Jiang Z."/>
        </authorList>
    </citation>
    <scope>NUCLEOTIDE SEQUENCE</scope>
    <source>
        <strain evidence="3">CPCC 204708</strain>
    </source>
</reference>
<dbReference type="EMBL" id="JAPCID010000003">
    <property type="protein sequence ID" value="MDA0136333.1"/>
    <property type="molecule type" value="Genomic_DNA"/>
</dbReference>
<dbReference type="InterPro" id="IPR027417">
    <property type="entry name" value="P-loop_NTPase"/>
</dbReference>
<keyword evidence="1" id="KW-0175">Coiled coil</keyword>
<evidence type="ECO:0000313" key="3">
    <source>
        <dbReference type="EMBL" id="MDA0136333.1"/>
    </source>
</evidence>
<feature type="domain" description="Rad50/SbcC-type AAA" evidence="2">
    <location>
        <begin position="50"/>
        <end position="106"/>
    </location>
</feature>
<organism evidence="3 4">
    <name type="scientific">Solirubrobacter deserti</name>
    <dbReference type="NCBI Taxonomy" id="2282478"/>
    <lineage>
        <taxon>Bacteria</taxon>
        <taxon>Bacillati</taxon>
        <taxon>Actinomycetota</taxon>
        <taxon>Thermoleophilia</taxon>
        <taxon>Solirubrobacterales</taxon>
        <taxon>Solirubrobacteraceae</taxon>
        <taxon>Solirubrobacter</taxon>
    </lineage>
</organism>
<dbReference type="Proteomes" id="UP001147700">
    <property type="component" value="Unassembled WGS sequence"/>
</dbReference>
<dbReference type="Pfam" id="PF13476">
    <property type="entry name" value="AAA_23"/>
    <property type="match status" value="1"/>
</dbReference>
<dbReference type="Gene3D" id="3.40.50.300">
    <property type="entry name" value="P-loop containing nucleotide triphosphate hydrolases"/>
    <property type="match status" value="2"/>
</dbReference>
<gene>
    <name evidence="3" type="ORF">OJ962_02410</name>
</gene>
<sequence>MDPVLRTLLLERLSESGLEPEARNVIEVAADAAAPPPTTNTSPPVWLKTVTVEGFRGIGKPATLTLEPAPGLTVVVGRNGSGKSSFAEGLELLMTGALKRWEKRPKAWSETWQCLHHLGPTRITAELELEGGSTVPLTQEWPHGAPYGDASGRAAPAAVLNEHGWDRDLPSFRPFLAYAELATMFDTLSSLYDALTPVLGLGDLDALAASLAQTRLAYDAQRKQTAAEKDQLVARLDPEDERAALVKAAIGGRKPDLEQLDQLLEEAPEYTEDLTLLRRLAGLALPTETEIRDAYQDLKGAEREYTDASATDASRATSVATLLRQALAVRDGEDCPVCKTPGVLDDAWVKAAQEEAAELEAQAATLTQANSKLLLARRRVDALLDGNALAAPAAAKHLGLIDEDLTLERGDETETKATVHTLRELTQKAATELERKGAAWLQLVGDLRRWLEQARDVEAKASTLKAVKDAEKWLKGASDELRRERFAPISQSAIANWRELRQGSSVDLHEITLKKVGKGGRADFDVRADDTEANALGVMSQGELLALSVSVFLPRAALDESPFRFAVIDDPVQAMDPAKVDGLAKVLHRAARTRQIVVFTHDDRLPEAIRRLRLDATMLHVDRRAQSTVDVQESRSPVQRYIDGARGYAKPDRLPPEVQARVVPMFCRSAVEAAAANIVRRRAAQHGTDLNEADDQIAEARSLRETLALVLFGDAGRHGEVGGEVKRRYGAPYAALVTELNRGAHGNPLDRETLSRLPDNTRAFIRELNTNAK</sequence>
<comment type="caution">
    <text evidence="3">The sequence shown here is derived from an EMBL/GenBank/DDBJ whole genome shotgun (WGS) entry which is preliminary data.</text>
</comment>
<dbReference type="InterPro" id="IPR038729">
    <property type="entry name" value="Rad50/SbcC_AAA"/>
</dbReference>
<keyword evidence="4" id="KW-1185">Reference proteome</keyword>
<accession>A0ABT4RCT9</accession>
<dbReference type="SUPFAM" id="SSF52540">
    <property type="entry name" value="P-loop containing nucleoside triphosphate hydrolases"/>
    <property type="match status" value="1"/>
</dbReference>
<evidence type="ECO:0000259" key="2">
    <source>
        <dbReference type="Pfam" id="PF13476"/>
    </source>
</evidence>
<feature type="coiled-coil region" evidence="1">
    <location>
        <begin position="349"/>
        <end position="376"/>
    </location>
</feature>
<proteinExistence type="predicted"/>
<name>A0ABT4RCT9_9ACTN</name>